<proteinExistence type="predicted"/>
<accession>A0A9D1A9N4</accession>
<name>A0A9D1A9N4_9FIRM</name>
<dbReference type="AlphaFoldDB" id="A0A9D1A9N4"/>
<gene>
    <name evidence="1" type="ORF">IAA70_04435</name>
</gene>
<evidence type="ECO:0000313" key="1">
    <source>
        <dbReference type="EMBL" id="HIR09633.1"/>
    </source>
</evidence>
<sequence length="49" mass="5514">MMSLQASAMLLLYRMGRIRAAAVRRAVDDGLLTEEECQTILNFDKEDPA</sequence>
<comment type="caution">
    <text evidence="1">The sequence shown here is derived from an EMBL/GenBank/DDBJ whole genome shotgun (WGS) entry which is preliminary data.</text>
</comment>
<dbReference type="Proteomes" id="UP000824258">
    <property type="component" value="Unassembled WGS sequence"/>
</dbReference>
<evidence type="ECO:0000313" key="2">
    <source>
        <dbReference type="Proteomes" id="UP000824258"/>
    </source>
</evidence>
<dbReference type="EMBL" id="DVGD01000136">
    <property type="protein sequence ID" value="HIR09633.1"/>
    <property type="molecule type" value="Genomic_DNA"/>
</dbReference>
<reference evidence="1" key="1">
    <citation type="submission" date="2020-10" db="EMBL/GenBank/DDBJ databases">
        <authorList>
            <person name="Gilroy R."/>
        </authorList>
    </citation>
    <scope>NUCLEOTIDE SEQUENCE</scope>
    <source>
        <strain evidence="1">ChiHjej9B8-7071</strain>
    </source>
</reference>
<organism evidence="1 2">
    <name type="scientific">Candidatus Avoscillospira stercoripullorum</name>
    <dbReference type="NCBI Taxonomy" id="2840709"/>
    <lineage>
        <taxon>Bacteria</taxon>
        <taxon>Bacillati</taxon>
        <taxon>Bacillota</taxon>
        <taxon>Clostridia</taxon>
        <taxon>Eubacteriales</taxon>
        <taxon>Oscillospiraceae</taxon>
        <taxon>Oscillospiraceae incertae sedis</taxon>
        <taxon>Candidatus Avoscillospira</taxon>
    </lineage>
</organism>
<protein>
    <submittedName>
        <fullName evidence="1">Uncharacterized protein</fullName>
    </submittedName>
</protein>
<reference evidence="1" key="2">
    <citation type="journal article" date="2021" name="PeerJ">
        <title>Extensive microbial diversity within the chicken gut microbiome revealed by metagenomics and culture.</title>
        <authorList>
            <person name="Gilroy R."/>
            <person name="Ravi A."/>
            <person name="Getino M."/>
            <person name="Pursley I."/>
            <person name="Horton D.L."/>
            <person name="Alikhan N.F."/>
            <person name="Baker D."/>
            <person name="Gharbi K."/>
            <person name="Hall N."/>
            <person name="Watson M."/>
            <person name="Adriaenssens E.M."/>
            <person name="Foster-Nyarko E."/>
            <person name="Jarju S."/>
            <person name="Secka A."/>
            <person name="Antonio M."/>
            <person name="Oren A."/>
            <person name="Chaudhuri R.R."/>
            <person name="La Ragione R."/>
            <person name="Hildebrand F."/>
            <person name="Pallen M.J."/>
        </authorList>
    </citation>
    <scope>NUCLEOTIDE SEQUENCE</scope>
    <source>
        <strain evidence="1">ChiHjej9B8-7071</strain>
    </source>
</reference>